<reference evidence="2 3" key="1">
    <citation type="submission" date="2021-01" db="EMBL/GenBank/DDBJ databases">
        <title>C459-1 draft genome sequence.</title>
        <authorList>
            <person name="Zhang X.-F."/>
        </authorList>
    </citation>
    <scope>NUCLEOTIDE SEQUENCE [LARGE SCALE GENOMIC DNA]</scope>
    <source>
        <strain evidence="3">C459-1</strain>
    </source>
</reference>
<dbReference type="RefSeq" id="WP_202104743.1">
    <property type="nucleotide sequence ID" value="NZ_JAERTY010000012.1"/>
</dbReference>
<proteinExistence type="predicted"/>
<accession>A0ABS1R9X6</accession>
<protein>
    <submittedName>
        <fullName evidence="2">Uncharacterized protein</fullName>
    </submittedName>
</protein>
<keyword evidence="1" id="KW-0812">Transmembrane</keyword>
<keyword evidence="1" id="KW-0472">Membrane</keyword>
<dbReference type="Proteomes" id="UP000625283">
    <property type="component" value="Unassembled WGS sequence"/>
</dbReference>
<comment type="caution">
    <text evidence="2">The sequence shown here is derived from an EMBL/GenBank/DDBJ whole genome shotgun (WGS) entry which is preliminary data.</text>
</comment>
<keyword evidence="1" id="KW-1133">Transmembrane helix</keyword>
<keyword evidence="3" id="KW-1185">Reference proteome</keyword>
<feature type="transmembrane region" description="Helical" evidence="1">
    <location>
        <begin position="28"/>
        <end position="49"/>
    </location>
</feature>
<evidence type="ECO:0000313" key="3">
    <source>
        <dbReference type="Proteomes" id="UP000625283"/>
    </source>
</evidence>
<feature type="transmembrane region" description="Helical" evidence="1">
    <location>
        <begin position="112"/>
        <end position="132"/>
    </location>
</feature>
<evidence type="ECO:0000256" key="1">
    <source>
        <dbReference type="SAM" id="Phobius"/>
    </source>
</evidence>
<evidence type="ECO:0000313" key="2">
    <source>
        <dbReference type="EMBL" id="MBL1411009.1"/>
    </source>
</evidence>
<organism evidence="2 3">
    <name type="scientific">Sphingobacterium faecale</name>
    <dbReference type="NCBI Taxonomy" id="2803775"/>
    <lineage>
        <taxon>Bacteria</taxon>
        <taxon>Pseudomonadati</taxon>
        <taxon>Bacteroidota</taxon>
        <taxon>Sphingobacteriia</taxon>
        <taxon>Sphingobacteriales</taxon>
        <taxon>Sphingobacteriaceae</taxon>
        <taxon>Sphingobacterium</taxon>
    </lineage>
</organism>
<dbReference type="EMBL" id="JAERTY010000012">
    <property type="protein sequence ID" value="MBL1411009.1"/>
    <property type="molecule type" value="Genomic_DNA"/>
</dbReference>
<name>A0ABS1R9X6_9SPHI</name>
<sequence length="133" mass="15384">MATWTNRLPASNQGWRVGYNIIFLNLKYYLISRLVVLTLLFTLIGKLLVFVDPKAGILDIGILTVAVFGLLIGVAAILCSLWLQELLWQPFKTFRKNFRSHFNQLTSWQQCILYFSVFFLLLYAGVMVMRVVF</sequence>
<gene>
    <name evidence="2" type="ORF">JKG61_19780</name>
</gene>
<feature type="transmembrane region" description="Helical" evidence="1">
    <location>
        <begin position="61"/>
        <end position="83"/>
    </location>
</feature>